<keyword evidence="3" id="KW-1185">Reference proteome</keyword>
<evidence type="ECO:0000256" key="1">
    <source>
        <dbReference type="SAM" id="Coils"/>
    </source>
</evidence>
<protein>
    <submittedName>
        <fullName evidence="4">Coiled-coil domain-containing protein 62 isoform X1</fullName>
    </submittedName>
</protein>
<dbReference type="GeneID" id="103049370"/>
<evidence type="ECO:0000256" key="2">
    <source>
        <dbReference type="SAM" id="MobiDB-lite"/>
    </source>
</evidence>
<dbReference type="KEGG" id="pbi:103049370"/>
<feature type="coiled-coil region" evidence="1">
    <location>
        <begin position="23"/>
        <end position="85"/>
    </location>
</feature>
<dbReference type="AlphaFoldDB" id="A0A9F2RCB4"/>
<evidence type="ECO:0000313" key="4">
    <source>
        <dbReference type="RefSeq" id="XP_007441839.1"/>
    </source>
</evidence>
<gene>
    <name evidence="4" type="primary">CCDC62</name>
</gene>
<proteinExistence type="predicted"/>
<dbReference type="OMA" id="NICEAHR"/>
<feature type="region of interest" description="Disordered" evidence="2">
    <location>
        <begin position="473"/>
        <end position="494"/>
    </location>
</feature>
<evidence type="ECO:0000313" key="3">
    <source>
        <dbReference type="Proteomes" id="UP000695026"/>
    </source>
</evidence>
<dbReference type="OrthoDB" id="6155277at2759"/>
<feature type="region of interest" description="Disordered" evidence="2">
    <location>
        <begin position="517"/>
        <end position="544"/>
    </location>
</feature>
<accession>A0A9F2RCB4</accession>
<sequence length="655" mass="72928">MNSSLPLSSPLQNLASEPESATIQELRKERQLLIAELKDRDKELNDMVAVHQRQFLAWGDDRQKILTLEERNSRLENELHKRNEIITALTRRLKVLESQQNDHIWTLESTQQKLQELSQKASSSSFQCQTLEEKNQILASSAMDLSNRVTQLEAGEQELLTKLRLKDNEILEAAKRIAEVTSKFKKLESALHAAKLEESSINKEKQNFKLRLKEVMLEANQLKGDLNEKTKENSAQREVIMQLKQESTSLRNQLMFTAQMANTKDQLLLSTKSKQLRTDTELNNLRQICMKQQQDLQFLHFSLESSQENIQKHKTELQDGSQGMVLSDLESSSDRDSFCGEVSPKIHRQAIRLPDRVQSRQRERRLPTVPHVLEGPLHHPRCLRREVLNLSSPGSAGEAENRLAAWPESPRKSESRESASALELGVLAPLPRHERWLDLKSCAAPSDGPALGLFDKSGGDRAGASVDSARIALGQSPSVPASPGNAGELGRGGACSPVSQATLYRALRNRERVRIFKPTEKGGGGSWGREVSQSPLDAPELKSDHGASLHAFDLDVPRFTSTQKSKETLPGPDGPSELPAPSGCCYPSLRQDACSPTSKLQRVLAASRQMVTDHELCACFSPTNSLRTAEVGPESFCEGKAPAEEETEMKLSLFP</sequence>
<dbReference type="Proteomes" id="UP000695026">
    <property type="component" value="Unplaced"/>
</dbReference>
<keyword evidence="1" id="KW-0175">Coiled coil</keyword>
<name>A0A9F2RCB4_PYTBI</name>
<feature type="region of interest" description="Disordered" evidence="2">
    <location>
        <begin position="562"/>
        <end position="582"/>
    </location>
</feature>
<dbReference type="RefSeq" id="XP_007441839.1">
    <property type="nucleotide sequence ID" value="XM_007441777.3"/>
</dbReference>
<feature type="region of interest" description="Disordered" evidence="2">
    <location>
        <begin position="393"/>
        <end position="419"/>
    </location>
</feature>
<dbReference type="CTD" id="84660"/>
<reference evidence="4" key="1">
    <citation type="submission" date="2025-08" db="UniProtKB">
        <authorList>
            <consortium name="RefSeq"/>
        </authorList>
    </citation>
    <scope>IDENTIFICATION</scope>
    <source>
        <tissue evidence="4">Liver</tissue>
    </source>
</reference>
<feature type="coiled-coil region" evidence="1">
    <location>
        <begin position="177"/>
        <end position="246"/>
    </location>
</feature>
<organism evidence="3 4">
    <name type="scientific">Python bivittatus</name>
    <name type="common">Burmese python</name>
    <name type="synonym">Python molurus bivittatus</name>
    <dbReference type="NCBI Taxonomy" id="176946"/>
    <lineage>
        <taxon>Eukaryota</taxon>
        <taxon>Metazoa</taxon>
        <taxon>Chordata</taxon>
        <taxon>Craniata</taxon>
        <taxon>Vertebrata</taxon>
        <taxon>Euteleostomi</taxon>
        <taxon>Lepidosauria</taxon>
        <taxon>Squamata</taxon>
        <taxon>Bifurcata</taxon>
        <taxon>Unidentata</taxon>
        <taxon>Episquamata</taxon>
        <taxon>Toxicofera</taxon>
        <taxon>Serpentes</taxon>
        <taxon>Henophidia</taxon>
        <taxon>Pythonidae</taxon>
        <taxon>Python</taxon>
    </lineage>
</organism>